<protein>
    <submittedName>
        <fullName evidence="1">Uncharacterized protein</fullName>
    </submittedName>
</protein>
<proteinExistence type="predicted"/>
<dbReference type="AlphaFoldDB" id="A0A5P9P894"/>
<geneLocation type="plasmid" evidence="1 2">
    <name>unnamed1</name>
</geneLocation>
<organism evidence="1 2">
    <name type="scientific">Natronorubrum aibiense</name>
    <dbReference type="NCBI Taxonomy" id="348826"/>
    <lineage>
        <taxon>Archaea</taxon>
        <taxon>Methanobacteriati</taxon>
        <taxon>Methanobacteriota</taxon>
        <taxon>Stenosarchaea group</taxon>
        <taxon>Halobacteria</taxon>
        <taxon>Halobacteriales</taxon>
        <taxon>Natrialbaceae</taxon>
        <taxon>Natronorubrum</taxon>
    </lineage>
</organism>
<keyword evidence="1" id="KW-0614">Plasmid</keyword>
<name>A0A5P9P894_9EURY</name>
<reference evidence="1 2" key="1">
    <citation type="journal article" date="2007" name="Int. J. Syst. Evol. Microbiol.">
        <title>Natronorubrum sulfidifaciens sp. nov., an extremely haloalkaliphilic archaeon isolated from Aiding salt lake in Xin-Jiang, China.</title>
        <authorList>
            <person name="Cui H.L."/>
            <person name="Tohty D."/>
            <person name="Liu H.C."/>
            <person name="Liu S.J."/>
            <person name="Oren A."/>
            <person name="Zhou P.J."/>
        </authorList>
    </citation>
    <scope>NUCLEOTIDE SEQUENCE [LARGE SCALE GENOMIC DNA]</scope>
    <source>
        <strain evidence="1 2">7-3</strain>
        <plasmid evidence="1">unnamed1</plasmid>
    </source>
</reference>
<dbReference type="EMBL" id="CP045489">
    <property type="protein sequence ID" value="QFU84354.1"/>
    <property type="molecule type" value="Genomic_DNA"/>
</dbReference>
<evidence type="ECO:0000313" key="2">
    <source>
        <dbReference type="Proteomes" id="UP000326170"/>
    </source>
</evidence>
<gene>
    <name evidence="1" type="ORF">GCU68_17470</name>
</gene>
<dbReference type="KEGG" id="nas:GCU68_17470"/>
<accession>A0A5P9P894</accession>
<keyword evidence="2" id="KW-1185">Reference proteome</keyword>
<sequence>MSRRDKVTVAATLEAPETTGHYERSIDERRYLHVLPRSVIAGLYDVHPWLPFGVITASINDSAYALGRALTAEDLRERRKRIRYRCHRSCSDRTDHRQRFEEDD</sequence>
<evidence type="ECO:0000313" key="1">
    <source>
        <dbReference type="EMBL" id="QFU84354.1"/>
    </source>
</evidence>
<dbReference type="Proteomes" id="UP000326170">
    <property type="component" value="Plasmid unnamed1"/>
</dbReference>